<comment type="caution">
    <text evidence="1">The sequence shown here is derived from an EMBL/GenBank/DDBJ whole genome shotgun (WGS) entry which is preliminary data.</text>
</comment>
<organism evidence="1 2">
    <name type="scientific">Leptospira inadai serovar Lyme</name>
    <dbReference type="NCBI Taxonomy" id="293084"/>
    <lineage>
        <taxon>Bacteria</taxon>
        <taxon>Pseudomonadati</taxon>
        <taxon>Spirochaetota</taxon>
        <taxon>Spirochaetia</taxon>
        <taxon>Leptospirales</taxon>
        <taxon>Leptospiraceae</taxon>
        <taxon>Leptospira</taxon>
    </lineage>
</organism>
<keyword evidence="2" id="KW-1185">Reference proteome</keyword>
<accession>A0ABX4YE30</accession>
<evidence type="ECO:0000313" key="2">
    <source>
        <dbReference type="Proteomes" id="UP000094669"/>
    </source>
</evidence>
<evidence type="ECO:0000313" key="1">
    <source>
        <dbReference type="EMBL" id="PNV72792.1"/>
    </source>
</evidence>
<gene>
    <name evidence="1" type="ORF">BES34_018670</name>
</gene>
<dbReference type="EMBL" id="MCRM02000028">
    <property type="protein sequence ID" value="PNV72792.1"/>
    <property type="molecule type" value="Genomic_DNA"/>
</dbReference>
<reference evidence="1" key="1">
    <citation type="submission" date="2018-01" db="EMBL/GenBank/DDBJ databases">
        <title>Genomic characterization of Leptospira inadai serogroup Lyme isolated from captured rat in Brazil and comparative analysis with human reference strain.</title>
        <authorList>
            <person name="Moreno L.Z."/>
            <person name="Loureiro A.P."/>
            <person name="Miraglia F."/>
            <person name="Kremer F.S."/>
            <person name="Eslabao M.R."/>
            <person name="Dellagostin O.A."/>
            <person name="Lilenbaum W."/>
            <person name="Moreno A.M."/>
        </authorList>
    </citation>
    <scope>NUCLEOTIDE SEQUENCE [LARGE SCALE GENOMIC DNA]</scope>
    <source>
        <strain evidence="1">M34/99</strain>
    </source>
</reference>
<dbReference type="NCBIfam" id="NF047592">
    <property type="entry name" value="LA_1883_fam"/>
    <property type="match status" value="1"/>
</dbReference>
<evidence type="ECO:0008006" key="3">
    <source>
        <dbReference type="Google" id="ProtNLM"/>
    </source>
</evidence>
<name>A0ABX4YE30_9LEPT</name>
<dbReference type="RefSeq" id="WP_010410549.1">
    <property type="nucleotide sequence ID" value="NZ_MCRM02000028.1"/>
</dbReference>
<sequence length="497" mass="57008">MSKKIIVLSLLGFLFADCKLDSDVLASFKGGTLTRKELRLHYFYSLKGRKVDETTASVENQNKVLEELSLLKIAELYNKDHSLVSEGDMERFLKYSEPQFAFSLYRKKFEDQITKEGKVRMAFIRVLLVASPDPTTGKTLRQKADEYLEQLKKLSSKKDVARFVSENTEEPQRKSVSGVLEPACLDCGNDPLSAILSKAAENKGQWILEESAGKIYILRSERLENIYLARLEKLFKNELGKQRDAAKDYLKKDNLSEDDKKNSKFYSELRVEEIAGQYADYYKNKFLAEAWKKSIDQVMTESGWEPAQISQANIGAITPETVLLTDKKTGEVVRYKEVLEKFKDFAAISGTDATPAKDEKSMVINFYSSRYLPLKIGERSEAIKRIRNSDEYKELFPIQRRFLVLPLLMKKVFPPKIDVTEAEIRTTYEAGKMFSYSKPNPTNQQERIPLPFADVREKIRQELLDSKKQSLAQEFIGKLKSEYQLTVATEQLKSGKI</sequence>
<proteinExistence type="predicted"/>
<dbReference type="InterPro" id="IPR058182">
    <property type="entry name" value="LA_1883-like"/>
</dbReference>
<dbReference type="Proteomes" id="UP000094669">
    <property type="component" value="Unassembled WGS sequence"/>
</dbReference>
<protein>
    <recommendedName>
        <fullName evidence="3">Lipoprotein</fullName>
    </recommendedName>
</protein>